<evidence type="ECO:0000313" key="1">
    <source>
        <dbReference type="EMBL" id="ARD67813.1"/>
    </source>
</evidence>
<dbReference type="RefSeq" id="WP_081571329.1">
    <property type="nucleotide sequence ID" value="NZ_CP019962.1"/>
</dbReference>
<reference evidence="2" key="1">
    <citation type="journal article" date="2017" name="Sci. Rep.">
        <title>Determination of the Genome and Primary Transcriptome of Syngas Fermenting Eubacterium limosum ATCC 8486.</title>
        <authorList>
            <person name="Song Y."/>
            <person name="Shin J."/>
            <person name="Jeong Y."/>
            <person name="Jin S."/>
            <person name="Lee J.K."/>
            <person name="Kim D.R."/>
            <person name="Kim S.C."/>
            <person name="Cho S."/>
            <person name="Cho B.K."/>
        </authorList>
    </citation>
    <scope>NUCLEOTIDE SEQUENCE [LARGE SCALE GENOMIC DNA]</scope>
    <source>
        <strain evidence="2">ATCC 8486</strain>
    </source>
</reference>
<dbReference type="Proteomes" id="UP000192391">
    <property type="component" value="Chromosome"/>
</dbReference>
<dbReference type="KEGG" id="elim:B2M23_20725"/>
<name>A0AAC9W5K0_EUBLI</name>
<evidence type="ECO:0000313" key="2">
    <source>
        <dbReference type="Proteomes" id="UP000192391"/>
    </source>
</evidence>
<organism evidence="1 2">
    <name type="scientific">Eubacterium limosum</name>
    <dbReference type="NCBI Taxonomy" id="1736"/>
    <lineage>
        <taxon>Bacteria</taxon>
        <taxon>Bacillati</taxon>
        <taxon>Bacillota</taxon>
        <taxon>Clostridia</taxon>
        <taxon>Eubacteriales</taxon>
        <taxon>Eubacteriaceae</taxon>
        <taxon>Eubacterium</taxon>
    </lineage>
</organism>
<dbReference type="EMBL" id="CP019962">
    <property type="protein sequence ID" value="ARD67813.1"/>
    <property type="molecule type" value="Genomic_DNA"/>
</dbReference>
<proteinExistence type="predicted"/>
<gene>
    <name evidence="1" type="ORF">B2M23_20725</name>
</gene>
<sequence>MRFFALTKIKRKTKTYSDITLDEAVATPEAVYETSRAMGSLMEPIIDSRNVVMTYGISQTNE</sequence>
<protein>
    <submittedName>
        <fullName evidence="1">Uncharacterized protein</fullName>
    </submittedName>
</protein>
<dbReference type="AlphaFoldDB" id="A0AAC9W5K0"/>
<accession>A0AAC9W5K0</accession>